<evidence type="ECO:0000313" key="1">
    <source>
        <dbReference type="EMBL" id="MFD0851827.1"/>
    </source>
</evidence>
<organism evidence="1 2">
    <name type="scientific">Actinomadura adrarensis</name>
    <dbReference type="NCBI Taxonomy" id="1819600"/>
    <lineage>
        <taxon>Bacteria</taxon>
        <taxon>Bacillati</taxon>
        <taxon>Actinomycetota</taxon>
        <taxon>Actinomycetes</taxon>
        <taxon>Streptosporangiales</taxon>
        <taxon>Thermomonosporaceae</taxon>
        <taxon>Actinomadura</taxon>
    </lineage>
</organism>
<evidence type="ECO:0008006" key="3">
    <source>
        <dbReference type="Google" id="ProtNLM"/>
    </source>
</evidence>
<accession>A0ABW3CDB1</accession>
<reference evidence="2" key="1">
    <citation type="journal article" date="2019" name="Int. J. Syst. Evol. Microbiol.">
        <title>The Global Catalogue of Microorganisms (GCM) 10K type strain sequencing project: providing services to taxonomists for standard genome sequencing and annotation.</title>
        <authorList>
            <consortium name="The Broad Institute Genomics Platform"/>
            <consortium name="The Broad Institute Genome Sequencing Center for Infectious Disease"/>
            <person name="Wu L."/>
            <person name="Ma J."/>
        </authorList>
    </citation>
    <scope>NUCLEOTIDE SEQUENCE [LARGE SCALE GENOMIC DNA]</scope>
    <source>
        <strain evidence="2">JCM 31696</strain>
    </source>
</reference>
<protein>
    <recommendedName>
        <fullName evidence="3">DUF1918 domain-containing protein</fullName>
    </recommendedName>
</protein>
<sequence length="70" mass="7893">MANGQQLTARQFEVGDQVQLLEALDVFGTVTSVDRESDQVEVRWSGYEPLIKPGTTTWGPASRLWKNEVR</sequence>
<proteinExistence type="predicted"/>
<evidence type="ECO:0000313" key="2">
    <source>
        <dbReference type="Proteomes" id="UP001597083"/>
    </source>
</evidence>
<dbReference type="Proteomes" id="UP001597083">
    <property type="component" value="Unassembled WGS sequence"/>
</dbReference>
<keyword evidence="2" id="KW-1185">Reference proteome</keyword>
<comment type="caution">
    <text evidence="1">The sequence shown here is derived from an EMBL/GenBank/DDBJ whole genome shotgun (WGS) entry which is preliminary data.</text>
</comment>
<dbReference type="EMBL" id="JBHTIR010000819">
    <property type="protein sequence ID" value="MFD0851827.1"/>
    <property type="molecule type" value="Genomic_DNA"/>
</dbReference>
<gene>
    <name evidence="1" type="ORF">ACFQ07_06325</name>
</gene>
<name>A0ABW3CDB1_9ACTN</name>